<evidence type="ECO:0000256" key="3">
    <source>
        <dbReference type="ARBA" id="ARBA00022833"/>
    </source>
</evidence>
<keyword evidence="2" id="KW-0863">Zinc-finger</keyword>
<organism evidence="6 7">
    <name type="scientific">Solanum commersonii</name>
    <name type="common">Commerson's wild potato</name>
    <name type="synonym">Commerson's nightshade</name>
    <dbReference type="NCBI Taxonomy" id="4109"/>
    <lineage>
        <taxon>Eukaryota</taxon>
        <taxon>Viridiplantae</taxon>
        <taxon>Streptophyta</taxon>
        <taxon>Embryophyta</taxon>
        <taxon>Tracheophyta</taxon>
        <taxon>Spermatophyta</taxon>
        <taxon>Magnoliopsida</taxon>
        <taxon>eudicotyledons</taxon>
        <taxon>Gunneridae</taxon>
        <taxon>Pentapetalae</taxon>
        <taxon>asterids</taxon>
        <taxon>lamiids</taxon>
        <taxon>Solanales</taxon>
        <taxon>Solanaceae</taxon>
        <taxon>Solanoideae</taxon>
        <taxon>Solaneae</taxon>
        <taxon>Solanum</taxon>
    </lineage>
</organism>
<name>A0A9J5WRQ3_SOLCO</name>
<dbReference type="OrthoDB" id="913550at2759"/>
<dbReference type="Pfam" id="PF24294">
    <property type="entry name" value="Chromo_PTM"/>
    <property type="match status" value="1"/>
</dbReference>
<dbReference type="SUPFAM" id="SSF57903">
    <property type="entry name" value="FYVE/PHD zinc finger"/>
    <property type="match status" value="1"/>
</dbReference>
<dbReference type="InterPro" id="IPR056618">
    <property type="entry name" value="Chromo_PTM"/>
</dbReference>
<evidence type="ECO:0000256" key="2">
    <source>
        <dbReference type="ARBA" id="ARBA00022771"/>
    </source>
</evidence>
<proteinExistence type="predicted"/>
<accession>A0A9J5WRQ3</accession>
<feature type="compositionally biased region" description="Low complexity" evidence="4">
    <location>
        <begin position="1043"/>
        <end position="1054"/>
    </location>
</feature>
<evidence type="ECO:0000313" key="7">
    <source>
        <dbReference type="Proteomes" id="UP000824120"/>
    </source>
</evidence>
<protein>
    <recommendedName>
        <fullName evidence="5">Membrane-bound transcription factor PTM chromo domain-containing protein</fullName>
    </recommendedName>
</protein>
<feature type="region of interest" description="Disordered" evidence="4">
    <location>
        <begin position="778"/>
        <end position="806"/>
    </location>
</feature>
<evidence type="ECO:0000256" key="1">
    <source>
        <dbReference type="ARBA" id="ARBA00022723"/>
    </source>
</evidence>
<dbReference type="InterPro" id="IPR013083">
    <property type="entry name" value="Znf_RING/FYVE/PHD"/>
</dbReference>
<dbReference type="PANTHER" id="PTHR46508">
    <property type="entry name" value="PHD FINGER FAMILY PROTEIN"/>
    <property type="match status" value="1"/>
</dbReference>
<reference evidence="6 7" key="1">
    <citation type="submission" date="2020-09" db="EMBL/GenBank/DDBJ databases">
        <title>De no assembly of potato wild relative species, Solanum commersonii.</title>
        <authorList>
            <person name="Cho K."/>
        </authorList>
    </citation>
    <scope>NUCLEOTIDE SEQUENCE [LARGE SCALE GENOMIC DNA]</scope>
    <source>
        <strain evidence="6">LZ3.2</strain>
        <tissue evidence="6">Leaf</tissue>
    </source>
</reference>
<dbReference type="GO" id="GO:0008270">
    <property type="term" value="F:zinc ion binding"/>
    <property type="evidence" value="ECO:0007669"/>
    <property type="project" value="UniProtKB-KW"/>
</dbReference>
<feature type="compositionally biased region" description="Basic residues" evidence="4">
    <location>
        <begin position="778"/>
        <end position="799"/>
    </location>
</feature>
<feature type="region of interest" description="Disordered" evidence="4">
    <location>
        <begin position="1043"/>
        <end position="1066"/>
    </location>
</feature>
<keyword evidence="3" id="KW-0862">Zinc</keyword>
<dbReference type="EMBL" id="JACXVP010000011">
    <property type="protein sequence ID" value="KAG5577614.1"/>
    <property type="molecule type" value="Genomic_DNA"/>
</dbReference>
<dbReference type="Gene3D" id="3.30.40.10">
    <property type="entry name" value="Zinc/RING finger domain, C3HC4 (zinc finger)"/>
    <property type="match status" value="1"/>
</dbReference>
<sequence>MLLNSSSHSEGLGLGLPCWRSQVRNPLPTKARGLPSKSSSLHRACLVRVTSPMWFASYCIGAGVLPCAHPKGSGCGLASGVLCDKKIPSTLKGKFYGVVVRPTLLYGAECWPVKTTHVQKMHVAEMRMSDKIRNEVIRERVGVASVVDKLREARLKWFGYVKRRLTPGEEGTRRGRGRPKKYWGEVIRQDLAQLHLTEDMTLDRKEWRLRIKVEVLVCDTYSLMLFTEPHFPQYFIDVIISLLESNLRPLALTPDWLKHVDSLAKMGSGHHIIINSSRVRHGIGKRKSRHLEPEVNPSSNAGSGLSLFWWRGGRLSRRLFNWKLLPQSLACKAARQGGCKKIPDMLYLDNSDFAKRNKCIAWRAAVETSRTVEQLALQRNGLPGSATLMWHFSGPDDTDMALWGVRDLDAHIRWDDIGNTNILAIIDKEFQKAVRSFKKATVRKKSSEGSVVKYLLDFGKRRFLPDIVVRCGTIPEEASTERKRYWLEESHMPLHLVKGFEEKRIARKSSKITVGKHRETKRIMKKPLEEKGFAYLFLKAERSEYYQCGHCNKDVLISWKSHRKWKKRKLEKEIVNFDNPTDRILSLNFARTSTNSTRYVLPPTNTRPGNSIYQGSVDLNLRPHGSQPTLLATRPHPWGGCKLSVLQSTFIPCRVSDVHIVRYESYSLAVPKSQVLGSFFHKRHVRKSTGVVAAEFKHTCHKCMDVNNVRKNVKRGRIEMQKSEEASKVLRPLRLKIISGGTKNKQPAQLPSSKKKPVVIPLRRSARRAKFVVVQNKKIGRKKGKQTKSGRGRGRPRKQAKVDISEKKKPAEVAWQRKRMQLCRIYWLNGLLLSQKPKDERVTLFRSKKLLVLSGELGGAADQPKCCLCGELEYTPTSNYIACEVCGDWFHGDAFGLTGERITKLIGFKCHECRQRTPPFCAHLHVSDSKGKQVVLEGTECRAAAETCDIELVSSKGPLEQKSHLNDESGSCFTGDSGEKRPQGTPLDSCHVENGSLAIISSEQRETTDSCSEMDIVLPEEPGLLNDNVNPIKKEDQRVSNELLTSNDSSLLNDDAIELNPREDME</sequence>
<feature type="domain" description="Membrane-bound transcription factor PTM chromo" evidence="5">
    <location>
        <begin position="435"/>
        <end position="507"/>
    </location>
</feature>
<evidence type="ECO:0000313" key="6">
    <source>
        <dbReference type="EMBL" id="KAG5577614.1"/>
    </source>
</evidence>
<evidence type="ECO:0000259" key="5">
    <source>
        <dbReference type="Pfam" id="PF24294"/>
    </source>
</evidence>
<gene>
    <name evidence="6" type="ORF">H5410_057748</name>
</gene>
<feature type="region of interest" description="Disordered" evidence="4">
    <location>
        <begin position="959"/>
        <end position="989"/>
    </location>
</feature>
<dbReference type="PANTHER" id="PTHR46508:SF5">
    <property type="entry name" value="PHD-FINGER AND DNA BINDING DOMAIN-CONTAINING PROTEIN"/>
    <property type="match status" value="1"/>
</dbReference>
<dbReference type="AlphaFoldDB" id="A0A9J5WRQ3"/>
<dbReference type="Proteomes" id="UP000824120">
    <property type="component" value="Chromosome 11"/>
</dbReference>
<dbReference type="InterPro" id="IPR011011">
    <property type="entry name" value="Znf_FYVE_PHD"/>
</dbReference>
<keyword evidence="7" id="KW-1185">Reference proteome</keyword>
<comment type="caution">
    <text evidence="6">The sequence shown here is derived from an EMBL/GenBank/DDBJ whole genome shotgun (WGS) entry which is preliminary data.</text>
</comment>
<evidence type="ECO:0000256" key="4">
    <source>
        <dbReference type="SAM" id="MobiDB-lite"/>
    </source>
</evidence>
<keyword evidence="1" id="KW-0479">Metal-binding</keyword>